<dbReference type="InterPro" id="IPR036928">
    <property type="entry name" value="AS_sf"/>
</dbReference>
<dbReference type="SUPFAM" id="SSF75304">
    <property type="entry name" value="Amidase signature (AS) enzymes"/>
    <property type="match status" value="1"/>
</dbReference>
<dbReference type="InterPro" id="IPR000120">
    <property type="entry name" value="Amidase"/>
</dbReference>
<evidence type="ECO:0000313" key="2">
    <source>
        <dbReference type="EMBL" id="SVC41848.1"/>
    </source>
</evidence>
<dbReference type="PANTHER" id="PTHR11895:SF67">
    <property type="entry name" value="AMIDASE DOMAIN-CONTAINING PROTEIN"/>
    <property type="match status" value="1"/>
</dbReference>
<name>A0A382LZE9_9ZZZZ</name>
<proteinExistence type="predicted"/>
<protein>
    <recommendedName>
        <fullName evidence="1">Amidase domain-containing protein</fullName>
    </recommendedName>
</protein>
<dbReference type="PANTHER" id="PTHR11895">
    <property type="entry name" value="TRANSAMIDASE"/>
    <property type="match status" value="1"/>
</dbReference>
<organism evidence="2">
    <name type="scientific">marine metagenome</name>
    <dbReference type="NCBI Taxonomy" id="408172"/>
    <lineage>
        <taxon>unclassified sequences</taxon>
        <taxon>metagenomes</taxon>
        <taxon>ecological metagenomes</taxon>
    </lineage>
</organism>
<accession>A0A382LZE9</accession>
<reference evidence="2" key="1">
    <citation type="submission" date="2018-05" db="EMBL/GenBank/DDBJ databases">
        <authorList>
            <person name="Lanie J.A."/>
            <person name="Ng W.-L."/>
            <person name="Kazmierczak K.M."/>
            <person name="Andrzejewski T.M."/>
            <person name="Davidsen T.M."/>
            <person name="Wayne K.J."/>
            <person name="Tettelin H."/>
            <person name="Glass J.I."/>
            <person name="Rusch D."/>
            <person name="Podicherti R."/>
            <person name="Tsui H.-C.T."/>
            <person name="Winkler M.E."/>
        </authorList>
    </citation>
    <scope>NUCLEOTIDE SEQUENCE</scope>
</reference>
<dbReference type="AlphaFoldDB" id="A0A382LZE9"/>
<dbReference type="Pfam" id="PF01425">
    <property type="entry name" value="Amidase"/>
    <property type="match status" value="1"/>
</dbReference>
<dbReference type="GO" id="GO:0003824">
    <property type="term" value="F:catalytic activity"/>
    <property type="evidence" value="ECO:0007669"/>
    <property type="project" value="InterPro"/>
</dbReference>
<gene>
    <name evidence="2" type="ORF">METZ01_LOCUS294702</name>
</gene>
<sequence length="375" mass="40119">MFEQYPDPKNRPPLFGLIVGVKDIFHADGYITGAGSHVPADVLQGIEAESVTLLKKAGALVMGKTITTEFAYFAPGPTRNPHNVLCTPGGSSSGSAAAVSSGLCLLSLGTQTIGSITRPAAFCGVVGYKPTYDRISRSGVIPLSPSVDHVGTFAPDVAMAACVATQLVESWNLEITGTKENQCINLGVPEGVYLDNVSDEGKMQFRATCDRLANAGFEIKSVTAMLDFEDIFVRHNLIVAAEAANVHENWFASYTNKYHPKTAELILRGQSVSGHDLNMALEGRSRLRKELTKLMDRNQIDLWISPSAPGVAPNGLESTGDPVMNLPWTHSGLPTIGMPSGKNGDRLPFGLQLTGRFGEDETLFLLASQTESVLI</sequence>
<feature type="domain" description="Amidase" evidence="1">
    <location>
        <begin position="9"/>
        <end position="363"/>
    </location>
</feature>
<dbReference type="EMBL" id="UINC01090158">
    <property type="protein sequence ID" value="SVC41848.1"/>
    <property type="molecule type" value="Genomic_DNA"/>
</dbReference>
<evidence type="ECO:0000259" key="1">
    <source>
        <dbReference type="Pfam" id="PF01425"/>
    </source>
</evidence>
<dbReference type="InterPro" id="IPR023631">
    <property type="entry name" value="Amidase_dom"/>
</dbReference>
<dbReference type="Gene3D" id="3.90.1300.10">
    <property type="entry name" value="Amidase signature (AS) domain"/>
    <property type="match status" value="1"/>
</dbReference>